<protein>
    <recommendedName>
        <fullName evidence="4">ComG operon protein 7</fullName>
    </recommendedName>
</protein>
<evidence type="ECO:0000313" key="2">
    <source>
        <dbReference type="EMBL" id="MCK6257679.1"/>
    </source>
</evidence>
<reference evidence="2" key="1">
    <citation type="submission" date="2021-09" db="EMBL/GenBank/DDBJ databases">
        <title>Genome analysis of Fictibacillus sp. KIGAM418 isolated from marine sediment.</title>
        <authorList>
            <person name="Seo M.-J."/>
            <person name="Cho E.-S."/>
            <person name="Hwang C.Y."/>
        </authorList>
    </citation>
    <scope>NUCLEOTIDE SEQUENCE</scope>
    <source>
        <strain evidence="2">KIGAM418</strain>
    </source>
</reference>
<keyword evidence="1" id="KW-1133">Transmembrane helix</keyword>
<keyword evidence="1" id="KW-0812">Transmembrane</keyword>
<dbReference type="Proteomes" id="UP001139011">
    <property type="component" value="Unassembled WGS sequence"/>
</dbReference>
<evidence type="ECO:0000256" key="1">
    <source>
        <dbReference type="SAM" id="Phobius"/>
    </source>
</evidence>
<dbReference type="InterPro" id="IPR020372">
    <property type="entry name" value="Competence_ComGG"/>
</dbReference>
<accession>A0A9X2BDA6</accession>
<evidence type="ECO:0000313" key="3">
    <source>
        <dbReference type="Proteomes" id="UP001139011"/>
    </source>
</evidence>
<keyword evidence="1" id="KW-0472">Membrane</keyword>
<evidence type="ECO:0008006" key="4">
    <source>
        <dbReference type="Google" id="ProtNLM"/>
    </source>
</evidence>
<name>A0A9X2BDA6_9BACL</name>
<dbReference type="Pfam" id="PF14173">
    <property type="entry name" value="ComGG"/>
    <property type="match status" value="1"/>
</dbReference>
<organism evidence="2 3">
    <name type="scientific">Fictibacillus marinisediminis</name>
    <dbReference type="NCBI Taxonomy" id="2878389"/>
    <lineage>
        <taxon>Bacteria</taxon>
        <taxon>Bacillati</taxon>
        <taxon>Bacillota</taxon>
        <taxon>Bacilli</taxon>
        <taxon>Bacillales</taxon>
        <taxon>Fictibacillaceae</taxon>
        <taxon>Fictibacillus</taxon>
    </lineage>
</organism>
<keyword evidence="3" id="KW-1185">Reference proteome</keyword>
<gene>
    <name evidence="2" type="ORF">LCY76_13875</name>
</gene>
<comment type="caution">
    <text evidence="2">The sequence shown here is derived from an EMBL/GenBank/DDBJ whole genome shotgun (WGS) entry which is preliminary data.</text>
</comment>
<dbReference type="RefSeq" id="WP_248253118.1">
    <property type="nucleotide sequence ID" value="NZ_JAIWJX010000002.1"/>
</dbReference>
<proteinExistence type="predicted"/>
<feature type="transmembrane region" description="Helical" evidence="1">
    <location>
        <begin position="6"/>
        <end position="30"/>
    </location>
</feature>
<dbReference type="AlphaFoldDB" id="A0A9X2BDA6"/>
<dbReference type="EMBL" id="JAIWJX010000002">
    <property type="protein sequence ID" value="MCK6257679.1"/>
    <property type="molecule type" value="Genomic_DNA"/>
</dbReference>
<sequence>MNSRGYIFPTVLVFCLILSMLAAHQLLIFIGEKQFIDAQRERLQLDAMIEKSSRDAINSIKKNKDPAGRIAFDQGVVDCVVSTGQPPAMEIKISASLRNHQTKSVVIYYNSETKSITKWVEGAS</sequence>